<organism evidence="6 7">
    <name type="scientific">Spongisporangium articulatum</name>
    <dbReference type="NCBI Taxonomy" id="3362603"/>
    <lineage>
        <taxon>Bacteria</taxon>
        <taxon>Bacillati</taxon>
        <taxon>Actinomycetota</taxon>
        <taxon>Actinomycetes</taxon>
        <taxon>Kineosporiales</taxon>
        <taxon>Kineosporiaceae</taxon>
        <taxon>Spongisporangium</taxon>
    </lineage>
</organism>
<name>A0ABW8AHX4_9ACTN</name>
<dbReference type="SUPFAM" id="SSF53474">
    <property type="entry name" value="alpha/beta-Hydrolases"/>
    <property type="match status" value="1"/>
</dbReference>
<dbReference type="InterPro" id="IPR051601">
    <property type="entry name" value="Serine_prot/Carboxylest_S33"/>
</dbReference>
<feature type="domain" description="AB hydrolase-1" evidence="4">
    <location>
        <begin position="102"/>
        <end position="266"/>
    </location>
</feature>
<comment type="similarity">
    <text evidence="1">Belongs to the peptidase S33 family.</text>
</comment>
<dbReference type="GO" id="GO:0016787">
    <property type="term" value="F:hydrolase activity"/>
    <property type="evidence" value="ECO:0007669"/>
    <property type="project" value="UniProtKB-KW"/>
</dbReference>
<proteinExistence type="inferred from homology"/>
<dbReference type="PANTHER" id="PTHR43248:SF29">
    <property type="entry name" value="TRIPEPTIDYL AMINOPEPTIDASE"/>
    <property type="match status" value="1"/>
</dbReference>
<evidence type="ECO:0000259" key="4">
    <source>
        <dbReference type="Pfam" id="PF00561"/>
    </source>
</evidence>
<keyword evidence="7" id="KW-1185">Reference proteome</keyword>
<protein>
    <submittedName>
        <fullName evidence="6">Alpha/beta hydrolase</fullName>
    </submittedName>
</protein>
<dbReference type="Pfam" id="PF00561">
    <property type="entry name" value="Abhydrolase_1"/>
    <property type="match status" value="1"/>
</dbReference>
<comment type="caution">
    <text evidence="6">The sequence shown here is derived from an EMBL/GenBank/DDBJ whole genome shotgun (WGS) entry which is preliminary data.</text>
</comment>
<evidence type="ECO:0000256" key="3">
    <source>
        <dbReference type="ARBA" id="ARBA00022801"/>
    </source>
</evidence>
<reference evidence="6 7" key="1">
    <citation type="submission" date="2024-10" db="EMBL/GenBank/DDBJ databases">
        <title>The Natural Products Discovery Center: Release of the First 8490 Sequenced Strains for Exploring Actinobacteria Biosynthetic Diversity.</title>
        <authorList>
            <person name="Kalkreuter E."/>
            <person name="Kautsar S.A."/>
            <person name="Yang D."/>
            <person name="Bader C.D."/>
            <person name="Teijaro C.N."/>
            <person name="Fluegel L."/>
            <person name="Davis C.M."/>
            <person name="Simpson J.R."/>
            <person name="Lauterbach L."/>
            <person name="Steele A.D."/>
            <person name="Gui C."/>
            <person name="Meng S."/>
            <person name="Li G."/>
            <person name="Viehrig K."/>
            <person name="Ye F."/>
            <person name="Su P."/>
            <person name="Kiefer A.F."/>
            <person name="Nichols A."/>
            <person name="Cepeda A.J."/>
            <person name="Yan W."/>
            <person name="Fan B."/>
            <person name="Jiang Y."/>
            <person name="Adhikari A."/>
            <person name="Zheng C.-J."/>
            <person name="Schuster L."/>
            <person name="Cowan T.M."/>
            <person name="Smanski M.J."/>
            <person name="Chevrette M.G."/>
            <person name="De Carvalho L.P.S."/>
            <person name="Shen B."/>
        </authorList>
    </citation>
    <scope>NUCLEOTIDE SEQUENCE [LARGE SCALE GENOMIC DNA]</scope>
    <source>
        <strain evidence="6 7">NPDC049639</strain>
    </source>
</reference>
<keyword evidence="3 6" id="KW-0378">Hydrolase</keyword>
<evidence type="ECO:0000256" key="2">
    <source>
        <dbReference type="ARBA" id="ARBA00022729"/>
    </source>
</evidence>
<dbReference type="RefSeq" id="WP_398274772.1">
    <property type="nucleotide sequence ID" value="NZ_JBITLV010000001.1"/>
</dbReference>
<evidence type="ECO:0000256" key="1">
    <source>
        <dbReference type="ARBA" id="ARBA00010088"/>
    </source>
</evidence>
<dbReference type="Pfam" id="PF08386">
    <property type="entry name" value="Abhydrolase_4"/>
    <property type="match status" value="1"/>
</dbReference>
<dbReference type="InterPro" id="IPR013595">
    <property type="entry name" value="Pept_S33_TAP-like_C"/>
</dbReference>
<dbReference type="InterPro" id="IPR029058">
    <property type="entry name" value="AB_hydrolase_fold"/>
</dbReference>
<keyword evidence="2" id="KW-0732">Signal</keyword>
<dbReference type="PANTHER" id="PTHR43248">
    <property type="entry name" value="2-SUCCINYL-6-HYDROXY-2,4-CYCLOHEXADIENE-1-CARBOXYLATE SYNTHASE"/>
    <property type="match status" value="1"/>
</dbReference>
<dbReference type="Gene3D" id="3.40.50.1820">
    <property type="entry name" value="alpha/beta hydrolase"/>
    <property type="match status" value="1"/>
</dbReference>
<evidence type="ECO:0000313" key="6">
    <source>
        <dbReference type="EMBL" id="MFI7585964.1"/>
    </source>
</evidence>
<accession>A0ABW8AHX4</accession>
<sequence length="570" mass="60499">MASVPQVAEGARGNRSTHLRAATYGTGVDADSAAAFRAQTLTWRPCIDEELDPGLPSAYYKELCAYLTAPLNWDDPGNGRTIRVAVSKLPATGTRTGVLFTNPGGPGASGLNLPMVFLSDGRKAITRSQDVYGMDVRGTGLSTNVTCGGVSANLLDPRDRSAVNLDLMMDGAAFQARACQAGSLTRYVNTAQTVQDLELLRRVIGAGPVNWLGYSAGTWLGARYATAYPAAVQRLVLDSNVDVTNGWEQAFELQPMGFQRRFREDFLPWAAKYDKEYRLGTTPAAVEASYESIRAGLSPDRPVDSAVLLDQLLTSAMYAKAMFPLAAMVLQDFATAIAATDAGHDATAARAYARAEQRATALVGSDSAPSSLARRPMSSDAGDAAFVAVTCNDSVWNRNRAELVQLSTAWGEQYPLLGYAAPSDPCYFWNRPSLTLPAVTGAGLPPVLMIQSEKDPATPIEGARRTAAALPGSRMVVVKGEGDHALYAGGNRCVDGVVEAYLVHGTLPADGYTCNALPDPTPESYGYTYFRRSTATATALGGTVGTRAGIPVRGTNPLLALRTLDHALHS</sequence>
<evidence type="ECO:0000259" key="5">
    <source>
        <dbReference type="Pfam" id="PF08386"/>
    </source>
</evidence>
<feature type="domain" description="Peptidase S33 tripeptidyl aminopeptidase-like C-terminal" evidence="5">
    <location>
        <begin position="424"/>
        <end position="514"/>
    </location>
</feature>
<dbReference type="InterPro" id="IPR000073">
    <property type="entry name" value="AB_hydrolase_1"/>
</dbReference>
<evidence type="ECO:0000313" key="7">
    <source>
        <dbReference type="Proteomes" id="UP001612915"/>
    </source>
</evidence>
<dbReference type="EMBL" id="JBITLV010000001">
    <property type="protein sequence ID" value="MFI7585964.1"/>
    <property type="molecule type" value="Genomic_DNA"/>
</dbReference>
<dbReference type="Proteomes" id="UP001612915">
    <property type="component" value="Unassembled WGS sequence"/>
</dbReference>
<gene>
    <name evidence="6" type="ORF">ACIB24_02675</name>
</gene>